<dbReference type="Gene3D" id="1.20.1070.10">
    <property type="entry name" value="Rhodopsin 7-helix transmembrane proteins"/>
    <property type="match status" value="1"/>
</dbReference>
<dbReference type="EMBL" id="OV696700">
    <property type="protein sequence ID" value="CAH1245953.1"/>
    <property type="molecule type" value="Genomic_DNA"/>
</dbReference>
<keyword evidence="7" id="KW-0807">Transducer</keyword>
<gene>
    <name evidence="10" type="primary">KISS1R</name>
    <name evidence="10" type="ORF">BLAG_LOCUS8130</name>
</gene>
<evidence type="ECO:0000256" key="2">
    <source>
        <dbReference type="ARBA" id="ARBA00022692"/>
    </source>
</evidence>
<dbReference type="GO" id="GO:0004930">
    <property type="term" value="F:G protein-coupled receptor activity"/>
    <property type="evidence" value="ECO:0007669"/>
    <property type="project" value="UniProtKB-KW"/>
</dbReference>
<reference evidence="10" key="1">
    <citation type="submission" date="2022-01" db="EMBL/GenBank/DDBJ databases">
        <authorList>
            <person name="Braso-Vives M."/>
        </authorList>
    </citation>
    <scope>NUCLEOTIDE SEQUENCE</scope>
</reference>
<accession>A0A8J9Z235</accession>
<keyword evidence="3 8" id="KW-1133">Transmembrane helix</keyword>
<evidence type="ECO:0000256" key="6">
    <source>
        <dbReference type="ARBA" id="ARBA00023170"/>
    </source>
</evidence>
<dbReference type="GO" id="GO:0005886">
    <property type="term" value="C:plasma membrane"/>
    <property type="evidence" value="ECO:0007669"/>
    <property type="project" value="TreeGrafter"/>
</dbReference>
<evidence type="ECO:0000256" key="1">
    <source>
        <dbReference type="ARBA" id="ARBA00004141"/>
    </source>
</evidence>
<dbReference type="Pfam" id="PF00001">
    <property type="entry name" value="7tm_1"/>
    <property type="match status" value="1"/>
</dbReference>
<dbReference type="PANTHER" id="PTHR24243">
    <property type="entry name" value="G-PROTEIN COUPLED RECEPTOR"/>
    <property type="match status" value="1"/>
</dbReference>
<feature type="domain" description="G-protein coupled receptors family 1 profile" evidence="9">
    <location>
        <begin position="63"/>
        <end position="128"/>
    </location>
</feature>
<evidence type="ECO:0000256" key="3">
    <source>
        <dbReference type="ARBA" id="ARBA00022989"/>
    </source>
</evidence>
<evidence type="ECO:0000313" key="11">
    <source>
        <dbReference type="Proteomes" id="UP000838412"/>
    </source>
</evidence>
<evidence type="ECO:0000256" key="8">
    <source>
        <dbReference type="SAM" id="Phobius"/>
    </source>
</evidence>
<dbReference type="InterPro" id="IPR000276">
    <property type="entry name" value="GPCR_Rhodpsn"/>
</dbReference>
<organism evidence="10 11">
    <name type="scientific">Branchiostoma lanceolatum</name>
    <name type="common">Common lancelet</name>
    <name type="synonym">Amphioxus lanceolatum</name>
    <dbReference type="NCBI Taxonomy" id="7740"/>
    <lineage>
        <taxon>Eukaryota</taxon>
        <taxon>Metazoa</taxon>
        <taxon>Chordata</taxon>
        <taxon>Cephalochordata</taxon>
        <taxon>Leptocardii</taxon>
        <taxon>Amphioxiformes</taxon>
        <taxon>Branchiostomatidae</taxon>
        <taxon>Branchiostoma</taxon>
    </lineage>
</organism>
<dbReference type="PANTHER" id="PTHR24243:SF208">
    <property type="entry name" value="PYROKININ-1 RECEPTOR"/>
    <property type="match status" value="1"/>
</dbReference>
<dbReference type="PRINTS" id="PR00237">
    <property type="entry name" value="GPCRRHODOPSN"/>
</dbReference>
<evidence type="ECO:0000313" key="10">
    <source>
        <dbReference type="EMBL" id="CAH1245953.1"/>
    </source>
</evidence>
<keyword evidence="5 8" id="KW-0472">Membrane</keyword>
<dbReference type="SUPFAM" id="SSF81321">
    <property type="entry name" value="Family A G protein-coupled receptor-like"/>
    <property type="match status" value="1"/>
</dbReference>
<name>A0A8J9Z235_BRALA</name>
<dbReference type="PROSITE" id="PS50262">
    <property type="entry name" value="G_PROTEIN_RECEP_F1_2"/>
    <property type="match status" value="1"/>
</dbReference>
<evidence type="ECO:0000256" key="7">
    <source>
        <dbReference type="ARBA" id="ARBA00023224"/>
    </source>
</evidence>
<proteinExistence type="predicted"/>
<sequence>MDGNSSTVYFPTKQLFFRENLTFGNVTNTKYFPYPGEFRYLSDGEKTGKIIAYLVIFIMAITGNSLVIYTVAINKKMRTTTNFYLTNLAVADILIAVCCMWVELIKDLTDPVWIFGDFMCRFNTFMQG</sequence>
<keyword evidence="11" id="KW-1185">Reference proteome</keyword>
<dbReference type="Proteomes" id="UP000838412">
    <property type="component" value="Chromosome 15"/>
</dbReference>
<keyword evidence="2 8" id="KW-0812">Transmembrane</keyword>
<feature type="transmembrane region" description="Helical" evidence="8">
    <location>
        <begin position="84"/>
        <end position="105"/>
    </location>
</feature>
<protein>
    <submittedName>
        <fullName evidence="10">KISS1R protein</fullName>
    </submittedName>
</protein>
<feature type="transmembrane region" description="Helical" evidence="8">
    <location>
        <begin position="50"/>
        <end position="72"/>
    </location>
</feature>
<evidence type="ECO:0000259" key="9">
    <source>
        <dbReference type="PROSITE" id="PS50262"/>
    </source>
</evidence>
<comment type="subcellular location">
    <subcellularLocation>
        <location evidence="1">Membrane</location>
        <topology evidence="1">Multi-pass membrane protein</topology>
    </subcellularLocation>
</comment>
<keyword evidence="6" id="KW-0675">Receptor</keyword>
<evidence type="ECO:0000256" key="4">
    <source>
        <dbReference type="ARBA" id="ARBA00023040"/>
    </source>
</evidence>
<dbReference type="OrthoDB" id="5987936at2759"/>
<dbReference type="AlphaFoldDB" id="A0A8J9Z235"/>
<dbReference type="InterPro" id="IPR017452">
    <property type="entry name" value="GPCR_Rhodpsn_7TM"/>
</dbReference>
<keyword evidence="4" id="KW-0297">G-protein coupled receptor</keyword>
<evidence type="ECO:0000256" key="5">
    <source>
        <dbReference type="ARBA" id="ARBA00023136"/>
    </source>
</evidence>